<reference evidence="1" key="1">
    <citation type="journal article" date="2014" name="Front. Microbiol.">
        <title>High frequency of phylogenetically diverse reductive dehalogenase-homologous genes in deep subseafloor sedimentary metagenomes.</title>
        <authorList>
            <person name="Kawai M."/>
            <person name="Futagami T."/>
            <person name="Toyoda A."/>
            <person name="Takaki Y."/>
            <person name="Nishi S."/>
            <person name="Hori S."/>
            <person name="Arai W."/>
            <person name="Tsubouchi T."/>
            <person name="Morono Y."/>
            <person name="Uchiyama I."/>
            <person name="Ito T."/>
            <person name="Fujiyama A."/>
            <person name="Inagaki F."/>
            <person name="Takami H."/>
        </authorList>
    </citation>
    <scope>NUCLEOTIDE SEQUENCE</scope>
    <source>
        <strain evidence="1">Expedition CK06-06</strain>
    </source>
</reference>
<feature type="non-terminal residue" evidence="1">
    <location>
        <position position="1"/>
    </location>
</feature>
<comment type="caution">
    <text evidence="1">The sequence shown here is derived from an EMBL/GenBank/DDBJ whole genome shotgun (WGS) entry which is preliminary data.</text>
</comment>
<proteinExistence type="predicted"/>
<dbReference type="EMBL" id="BARU01001818">
    <property type="protein sequence ID" value="GAH21046.1"/>
    <property type="molecule type" value="Genomic_DNA"/>
</dbReference>
<organism evidence="1">
    <name type="scientific">marine sediment metagenome</name>
    <dbReference type="NCBI Taxonomy" id="412755"/>
    <lineage>
        <taxon>unclassified sequences</taxon>
        <taxon>metagenomes</taxon>
        <taxon>ecological metagenomes</taxon>
    </lineage>
</organism>
<name>X1DJI9_9ZZZZ</name>
<dbReference type="InterPro" id="IPR038071">
    <property type="entry name" value="UROD/MetE-like_sf"/>
</dbReference>
<evidence type="ECO:0008006" key="2">
    <source>
        <dbReference type="Google" id="ProtNLM"/>
    </source>
</evidence>
<dbReference type="AlphaFoldDB" id="X1DJI9"/>
<protein>
    <recommendedName>
        <fullName evidence="2">Uroporphyrinogen decarboxylase (URO-D) domain-containing protein</fullName>
    </recommendedName>
</protein>
<evidence type="ECO:0000313" key="1">
    <source>
        <dbReference type="EMBL" id="GAH21046.1"/>
    </source>
</evidence>
<gene>
    <name evidence="1" type="ORF">S03H2_04548</name>
</gene>
<dbReference type="SUPFAM" id="SSF51726">
    <property type="entry name" value="UROD/MetE-like"/>
    <property type="match status" value="1"/>
</dbReference>
<dbReference type="Gene3D" id="3.20.20.210">
    <property type="match status" value="1"/>
</dbReference>
<sequence length="375" mass="44257">KMKHRKIQQVINKQKVNLRIFEGEKVSTVLFQPRIYYWYNWNKIRGSLPEKYRKKSMIEVYDDLQISPRYFPEVLGLVDVKAIYSKKVKIKEEVKADTRITVIYTPNGEIIKEEKWSFTNYDWRISRYPIKNPEDIEKLIWLFENTEWLFLKGNFKDASRIFRNKGEPQFFLPRSGYQTLFIDWMGLENLIYGLADFSEKIEELIKAINKSYDSLYENIISYGKVKIINFGENIDANVAPPQYFEKYCIPFYEERANQLKKAGIYTHIHIDGSFKPLLKYLKGLPFDGLEALTPFPQGDVTLEEIKEAIGEKILLDGIPAIFFLSNNSLEKLQEFVERLVKIFYPKLILGVSDELPPPGKYRKSALYFSVLYEFM</sequence>
<accession>X1DJI9</accession>